<name>B8HWJ9_CYAP4</name>
<dbReference type="InterPro" id="IPR014016">
    <property type="entry name" value="UvrD-like_ATP-bd"/>
</dbReference>
<evidence type="ECO:0000259" key="13">
    <source>
        <dbReference type="PROSITE" id="PS51217"/>
    </source>
</evidence>
<dbReference type="PROSITE" id="PS51198">
    <property type="entry name" value="UVRD_HELICASE_ATP_BIND"/>
    <property type="match status" value="1"/>
</dbReference>
<gene>
    <name evidence="14" type="ordered locus">Cyan7425_4111</name>
</gene>
<dbReference type="CDD" id="cd17932">
    <property type="entry name" value="DEXQc_UvrD"/>
    <property type="match status" value="1"/>
</dbReference>
<dbReference type="InterPro" id="IPR014017">
    <property type="entry name" value="DNA_helicase_UvrD-like_C"/>
</dbReference>
<comment type="similarity">
    <text evidence="1">Belongs to the helicase family. UvrD subfamily.</text>
</comment>
<dbReference type="GO" id="GO:0016887">
    <property type="term" value="F:ATP hydrolysis activity"/>
    <property type="evidence" value="ECO:0007669"/>
    <property type="project" value="RHEA"/>
</dbReference>
<keyword evidence="7" id="KW-0413">Isomerase</keyword>
<dbReference type="InterPro" id="IPR013986">
    <property type="entry name" value="DExx_box_DNA_helicase_dom_sf"/>
</dbReference>
<dbReference type="Gene3D" id="1.10.486.10">
    <property type="entry name" value="PCRA, domain 4"/>
    <property type="match status" value="1"/>
</dbReference>
<keyword evidence="4 11" id="KW-0347">Helicase</keyword>
<evidence type="ECO:0000259" key="12">
    <source>
        <dbReference type="PROSITE" id="PS51198"/>
    </source>
</evidence>
<evidence type="ECO:0000256" key="7">
    <source>
        <dbReference type="ARBA" id="ARBA00023235"/>
    </source>
</evidence>
<dbReference type="KEGG" id="cyn:Cyan7425_4111"/>
<dbReference type="PANTHER" id="PTHR11070:SF2">
    <property type="entry name" value="ATP-DEPENDENT DNA HELICASE SRS2"/>
    <property type="match status" value="1"/>
</dbReference>
<evidence type="ECO:0000256" key="2">
    <source>
        <dbReference type="ARBA" id="ARBA00022741"/>
    </source>
</evidence>
<dbReference type="PROSITE" id="PS51217">
    <property type="entry name" value="UVRD_HELICASE_CTER"/>
    <property type="match status" value="1"/>
</dbReference>
<reference evidence="14" key="1">
    <citation type="submission" date="2009-01" db="EMBL/GenBank/DDBJ databases">
        <title>Complete sequence of chromosome Cyanothece sp. PCC 7425.</title>
        <authorList>
            <consortium name="US DOE Joint Genome Institute"/>
            <person name="Lucas S."/>
            <person name="Copeland A."/>
            <person name="Lapidus A."/>
            <person name="Glavina del Rio T."/>
            <person name="Dalin E."/>
            <person name="Tice H."/>
            <person name="Bruce D."/>
            <person name="Goodwin L."/>
            <person name="Pitluck S."/>
            <person name="Sims D."/>
            <person name="Meineke L."/>
            <person name="Brettin T."/>
            <person name="Detter J.C."/>
            <person name="Han C."/>
            <person name="Larimer F."/>
            <person name="Land M."/>
            <person name="Hauser L."/>
            <person name="Kyrpides N."/>
            <person name="Ovchinnikova G."/>
            <person name="Liberton M."/>
            <person name="Stoeckel J."/>
            <person name="Banerjee A."/>
            <person name="Singh A."/>
            <person name="Page L."/>
            <person name="Sato H."/>
            <person name="Zhao L."/>
            <person name="Sherman L."/>
            <person name="Pakrasi H."/>
            <person name="Richardson P."/>
        </authorList>
    </citation>
    <scope>NUCLEOTIDE SEQUENCE</scope>
    <source>
        <strain evidence="14">PCC 7425</strain>
    </source>
</reference>
<evidence type="ECO:0000256" key="1">
    <source>
        <dbReference type="ARBA" id="ARBA00009922"/>
    </source>
</evidence>
<feature type="domain" description="UvrD-like helicase C-terminal" evidence="13">
    <location>
        <begin position="304"/>
        <end position="584"/>
    </location>
</feature>
<evidence type="ECO:0000256" key="5">
    <source>
        <dbReference type="ARBA" id="ARBA00022840"/>
    </source>
</evidence>
<dbReference type="EC" id="5.6.2.4" evidence="9"/>
<comment type="catalytic activity">
    <reaction evidence="8">
        <text>Couples ATP hydrolysis with the unwinding of duplex DNA by translocating in the 3'-5' direction.</text>
        <dbReference type="EC" id="5.6.2.4"/>
    </reaction>
</comment>
<comment type="catalytic activity">
    <reaction evidence="10">
        <text>ATP + H2O = ADP + phosphate + H(+)</text>
        <dbReference type="Rhea" id="RHEA:13065"/>
        <dbReference type="ChEBI" id="CHEBI:15377"/>
        <dbReference type="ChEBI" id="CHEBI:15378"/>
        <dbReference type="ChEBI" id="CHEBI:30616"/>
        <dbReference type="ChEBI" id="CHEBI:43474"/>
        <dbReference type="ChEBI" id="CHEBI:456216"/>
        <dbReference type="EC" id="5.6.2.4"/>
    </reaction>
</comment>
<dbReference type="OrthoDB" id="9810135at2"/>
<evidence type="ECO:0000256" key="6">
    <source>
        <dbReference type="ARBA" id="ARBA00023125"/>
    </source>
</evidence>
<dbReference type="GO" id="GO:0043138">
    <property type="term" value="F:3'-5' DNA helicase activity"/>
    <property type="evidence" value="ECO:0007669"/>
    <property type="project" value="UniProtKB-EC"/>
</dbReference>
<dbReference type="Gene3D" id="1.10.10.160">
    <property type="match status" value="1"/>
</dbReference>
<protein>
    <recommendedName>
        <fullName evidence="9">DNA 3'-5' helicase</fullName>
        <ecNumber evidence="9">5.6.2.4</ecNumber>
    </recommendedName>
</protein>
<dbReference type="Gene3D" id="3.40.50.300">
    <property type="entry name" value="P-loop containing nucleotide triphosphate hydrolases"/>
    <property type="match status" value="2"/>
</dbReference>
<evidence type="ECO:0000313" key="14">
    <source>
        <dbReference type="EMBL" id="ACL46425.1"/>
    </source>
</evidence>
<evidence type="ECO:0000256" key="11">
    <source>
        <dbReference type="PROSITE-ProRule" id="PRU00560"/>
    </source>
</evidence>
<organism evidence="14">
    <name type="scientific">Cyanothece sp. (strain PCC 7425 / ATCC 29141)</name>
    <dbReference type="NCBI Taxonomy" id="395961"/>
    <lineage>
        <taxon>Bacteria</taxon>
        <taxon>Bacillati</taxon>
        <taxon>Cyanobacteriota</taxon>
        <taxon>Cyanophyceae</taxon>
        <taxon>Gomontiellales</taxon>
        <taxon>Cyanothecaceae</taxon>
        <taxon>Cyanothece</taxon>
    </lineage>
</organism>
<evidence type="ECO:0000256" key="3">
    <source>
        <dbReference type="ARBA" id="ARBA00022801"/>
    </source>
</evidence>
<accession>B8HWJ9</accession>
<dbReference type="Pfam" id="PF21196">
    <property type="entry name" value="PcrA_UvrD_tudor"/>
    <property type="match status" value="1"/>
</dbReference>
<dbReference type="STRING" id="395961.Cyan7425_4111"/>
<evidence type="ECO:0000256" key="10">
    <source>
        <dbReference type="ARBA" id="ARBA00048988"/>
    </source>
</evidence>
<dbReference type="AlphaFoldDB" id="B8HWJ9"/>
<keyword evidence="3 11" id="KW-0378">Hydrolase</keyword>
<proteinExistence type="inferred from homology"/>
<dbReference type="InterPro" id="IPR027417">
    <property type="entry name" value="P-loop_NTPase"/>
</dbReference>
<dbReference type="GO" id="GO:0005524">
    <property type="term" value="F:ATP binding"/>
    <property type="evidence" value="ECO:0007669"/>
    <property type="project" value="UniProtKB-UniRule"/>
</dbReference>
<dbReference type="Pfam" id="PF00580">
    <property type="entry name" value="UvrD-helicase"/>
    <property type="match status" value="1"/>
</dbReference>
<dbReference type="SUPFAM" id="SSF52540">
    <property type="entry name" value="P-loop containing nucleoside triphosphate hydrolases"/>
    <property type="match status" value="1"/>
</dbReference>
<dbReference type="InterPro" id="IPR000212">
    <property type="entry name" value="DNA_helicase_UvrD/REP"/>
</dbReference>
<evidence type="ECO:0000256" key="8">
    <source>
        <dbReference type="ARBA" id="ARBA00034617"/>
    </source>
</evidence>
<dbReference type="GO" id="GO:0000725">
    <property type="term" value="P:recombinational repair"/>
    <property type="evidence" value="ECO:0007669"/>
    <property type="project" value="TreeGrafter"/>
</dbReference>
<evidence type="ECO:0000256" key="4">
    <source>
        <dbReference type="ARBA" id="ARBA00022806"/>
    </source>
</evidence>
<dbReference type="Pfam" id="PF13361">
    <property type="entry name" value="UvrD_C"/>
    <property type="match status" value="1"/>
</dbReference>
<dbReference type="EMBL" id="CP001344">
    <property type="protein sequence ID" value="ACL46425.1"/>
    <property type="molecule type" value="Genomic_DNA"/>
</dbReference>
<feature type="binding site" evidence="11">
    <location>
        <begin position="22"/>
        <end position="29"/>
    </location>
    <ligand>
        <name>ATP</name>
        <dbReference type="ChEBI" id="CHEBI:30616"/>
    </ligand>
</feature>
<evidence type="ECO:0000256" key="9">
    <source>
        <dbReference type="ARBA" id="ARBA00034808"/>
    </source>
</evidence>
<keyword evidence="6" id="KW-0238">DNA-binding</keyword>
<sequence>MQLTDEQQAVIAHDDGPALVFAVAGAGKTTSMVHRIERLVREKRFQPQRILATTFSKAAVEDLRSALRPWSHCRAVKVVTLHAFGFAMLRFAAGQGLYDPAYLNLERVGPTTDKLPQTLIRQAANRARRLNRDYKGELDNFDPEDFETYVSACKGKLQYANLEGADLPDSALRVASQAQPPEAPLEWYLDFYQLYEQERIEQQLLTFDDMLLSAWELLHRHPQLLTQVQQQQDTVLCDEYQDVNLVQADLLDLITASHRNYMVVGDDDQTIYSWRGSDCRFILDFADRYGAKVFTITDNFRCGASHIALANRVIEHNRTRYRKRLSLTRGLRGHTHLHPARHPRELAETVVKEVLQSQERGTSLAEMVILVRTYGQTPPLEQAFLNAQIPYRVVGNLPFYRRPEILGLLKYLELAQLEQRRLSEGLTPVEQGQWGACWLQIYNTPLRYIPRAVAEEIREGAVLAGECLVYQLRKTTADQPEWLQRRLRELAQVLEWVLSQTETTPAASVLAELESRLGYCRYLTSRSQAEETGQSRAENVRAAIQWSQGFGSVGEFLAHLQKLEQPDRDQPHCLTLMSIHRAKGLEWETVFLPFCNDKVIPQARADREEERRLLYVALTRSRRDLHLLWLKDEPISPFLQESQCQRVLEQCQTLTRIYEHSPREWSAHDLVTLVRLSPWLGLPRYLSHYGEQPPTWTAIAAERLQQVLRIIQTQGWETKLGVDLEQLEAWEKFGALEEFPGAALIEELRSLLPTRPGSAGRVQPKPALQEWEDPSLLIGKRVRHGQFGVGRVVALEGRSDDPVAVVSFDTVGKKRLLLRLAPLELLA</sequence>
<dbReference type="PANTHER" id="PTHR11070">
    <property type="entry name" value="UVRD / RECB / PCRA DNA HELICASE FAMILY MEMBER"/>
    <property type="match status" value="1"/>
</dbReference>
<feature type="domain" description="UvrD-like helicase ATP-binding" evidence="12">
    <location>
        <begin position="1"/>
        <end position="303"/>
    </location>
</feature>
<dbReference type="eggNOG" id="COG0210">
    <property type="taxonomic scope" value="Bacteria"/>
</dbReference>
<keyword evidence="5 11" id="KW-0067">ATP-binding</keyword>
<dbReference type="HOGENOM" id="CLU_004585_5_5_3"/>
<keyword evidence="2 11" id="KW-0547">Nucleotide-binding</keyword>
<dbReference type="GO" id="GO:0003677">
    <property type="term" value="F:DNA binding"/>
    <property type="evidence" value="ECO:0007669"/>
    <property type="project" value="UniProtKB-KW"/>
</dbReference>